<gene>
    <name evidence="1" type="ORF">PBF_09542</name>
</gene>
<evidence type="ECO:0000313" key="1">
    <source>
        <dbReference type="EMBL" id="EWG11257.1"/>
    </source>
</evidence>
<organism evidence="1 2">
    <name type="scientific">Cytobacillus firmus DS1</name>
    <dbReference type="NCBI Taxonomy" id="1307436"/>
    <lineage>
        <taxon>Bacteria</taxon>
        <taxon>Bacillati</taxon>
        <taxon>Bacillota</taxon>
        <taxon>Bacilli</taxon>
        <taxon>Bacillales</taxon>
        <taxon>Bacillaceae</taxon>
        <taxon>Cytobacillus</taxon>
    </lineage>
</organism>
<evidence type="ECO:0000313" key="2">
    <source>
        <dbReference type="Proteomes" id="UP000019270"/>
    </source>
</evidence>
<accession>W7L7K6</accession>
<reference evidence="2" key="1">
    <citation type="submission" date="2013-03" db="EMBL/GenBank/DDBJ databases">
        <title>Draft genome sequence of Bacillus firmus DS1.</title>
        <authorList>
            <person name="Peng D."/>
            <person name="Zhu L."/>
            <person name="Sun M."/>
        </authorList>
    </citation>
    <scope>NUCLEOTIDE SEQUENCE [LARGE SCALE GENOMIC DNA]</scope>
    <source>
        <strain evidence="2">DS1</strain>
    </source>
</reference>
<reference evidence="1 2" key="2">
    <citation type="journal article" date="2016" name="Sci. Rep.">
        <title>A novel serine protease, Sep1, from Bacillus firmus DS-1 has nematicidal activity and degrades multiple intestinal-associated nematode proteins.</title>
        <authorList>
            <person name="Geng C."/>
            <person name="Nie X."/>
            <person name="Tang Z."/>
            <person name="Zhang Y."/>
            <person name="Lin J."/>
            <person name="Sun M."/>
            <person name="Peng D."/>
        </authorList>
    </citation>
    <scope>NUCLEOTIDE SEQUENCE [LARGE SCALE GENOMIC DNA]</scope>
    <source>
        <strain evidence="1 2">DS1</strain>
    </source>
</reference>
<comment type="caution">
    <text evidence="1">The sequence shown here is derived from an EMBL/GenBank/DDBJ whole genome shotgun (WGS) entry which is preliminary data.</text>
</comment>
<proteinExistence type="predicted"/>
<sequence length="62" mass="7248">MNNIFKMAADLRNSPPFFYADRTNLLKIPHLFQFLDIIKEKQLGVSSGILHQTFFRSKGTYQ</sequence>
<protein>
    <submittedName>
        <fullName evidence="1">Uncharacterized protein</fullName>
    </submittedName>
</protein>
<dbReference type="Proteomes" id="UP000019270">
    <property type="component" value="Unassembled WGS sequence"/>
</dbReference>
<dbReference type="EMBL" id="APVL01000006">
    <property type="protein sequence ID" value="EWG11257.1"/>
    <property type="molecule type" value="Genomic_DNA"/>
</dbReference>
<dbReference type="PATRIC" id="fig|1307436.3.peg.2036"/>
<name>W7L7K6_CYTFI</name>
<dbReference type="AlphaFoldDB" id="W7L7K6"/>